<evidence type="ECO:0000256" key="1">
    <source>
        <dbReference type="SAM" id="Phobius"/>
    </source>
</evidence>
<gene>
    <name evidence="2" type="ORF">LMG31841_00220</name>
</gene>
<reference evidence="2" key="1">
    <citation type="submission" date="2021-04" db="EMBL/GenBank/DDBJ databases">
        <authorList>
            <person name="Vanwijnsberghe S."/>
        </authorList>
    </citation>
    <scope>NUCLEOTIDE SEQUENCE</scope>
    <source>
        <strain evidence="2">LMG 31841</strain>
    </source>
</reference>
<dbReference type="EMBL" id="CAJQZC010000001">
    <property type="protein sequence ID" value="CAG4886577.1"/>
    <property type="molecule type" value="Genomic_DNA"/>
</dbReference>
<comment type="caution">
    <text evidence="2">The sequence shown here is derived from an EMBL/GenBank/DDBJ whole genome shotgun (WGS) entry which is preliminary data.</text>
</comment>
<feature type="transmembrane region" description="Helical" evidence="1">
    <location>
        <begin position="146"/>
        <end position="167"/>
    </location>
</feature>
<name>A0A9N8RSN5_9BURK</name>
<accession>A0A9N8RSN5</accession>
<evidence type="ECO:0000313" key="3">
    <source>
        <dbReference type="Proteomes" id="UP000789704"/>
    </source>
</evidence>
<keyword evidence="1" id="KW-1133">Transmembrane helix</keyword>
<organism evidence="2 3">
    <name type="scientific">Paraburkholderia saeva</name>
    <dbReference type="NCBI Taxonomy" id="2777537"/>
    <lineage>
        <taxon>Bacteria</taxon>
        <taxon>Pseudomonadati</taxon>
        <taxon>Pseudomonadota</taxon>
        <taxon>Betaproteobacteria</taxon>
        <taxon>Burkholderiales</taxon>
        <taxon>Burkholderiaceae</taxon>
        <taxon>Paraburkholderia</taxon>
    </lineage>
</organism>
<feature type="transmembrane region" description="Helical" evidence="1">
    <location>
        <begin position="269"/>
        <end position="289"/>
    </location>
</feature>
<dbReference type="Proteomes" id="UP000789704">
    <property type="component" value="Unassembled WGS sequence"/>
</dbReference>
<feature type="transmembrane region" description="Helical" evidence="1">
    <location>
        <begin position="301"/>
        <end position="323"/>
    </location>
</feature>
<protein>
    <submittedName>
        <fullName evidence="2">Uncharacterized protein</fullName>
    </submittedName>
</protein>
<keyword evidence="1" id="KW-0472">Membrane</keyword>
<proteinExistence type="predicted"/>
<feature type="transmembrane region" description="Helical" evidence="1">
    <location>
        <begin position="179"/>
        <end position="203"/>
    </location>
</feature>
<feature type="transmembrane region" description="Helical" evidence="1">
    <location>
        <begin position="95"/>
        <end position="114"/>
    </location>
</feature>
<evidence type="ECO:0000313" key="2">
    <source>
        <dbReference type="EMBL" id="CAG4886577.1"/>
    </source>
</evidence>
<sequence length="636" mass="71789">MRDSLFVASPHRNRLASLLGGLLLLVWLVLVVRYQYNLLNYLQYPDESETIVTAKMMAAGGTLYRDIFNHHGPLTFLPGLIIEKFGSFGVPVHRVPVALLQLVALATIFFSPLLKDNLTRGLYTTVCSVILLRLLPGFFYAHAYMYQAIAGLLIIMILAQYTLPAICMKEALTYRPVAVANLLIASLPFLNITFAPTAALLFFASLRRPFLRRSWLWLAIGAALNIAFLGWVGSFRGYAAFHFYMNFEVLPAYNYAVDSMHLFTNIFKVAINPRSWFLVAIAIVSMVWIARQERGFPWRTALLAGALLVILTRGPSFYSTPFVDGALALPLVFFTRPLRRNRFVDVSAVAVFAVCLFSISLILPMDRKRLDAGNVPLTTEFSQLADIFTSPGDKIIVYTVRNYEYVVADRLPASGNFFYFPWQEKYNEHPKLGVKIDTCDEIRKSRPKLMLIDKWTVWDLYSWASYGGCVQDIIDADYTRILNGPYYVRKDILPRDTGIYFPHGEYRLTNSEVLEKGNEIPLRISSGSRFERATLKKIGILFNVVDGQSGGIAELRLKDSDGREHIQRFSISDVANRQYRYFDLDPAVYTSGEIVSLGGSGVSTWEAHAKQGASGTCVVYEYAWEQRKFAPGCPIL</sequence>
<feature type="transmembrane region" description="Helical" evidence="1">
    <location>
        <begin position="343"/>
        <end position="363"/>
    </location>
</feature>
<feature type="transmembrane region" description="Helical" evidence="1">
    <location>
        <begin position="121"/>
        <end position="140"/>
    </location>
</feature>
<feature type="transmembrane region" description="Helical" evidence="1">
    <location>
        <begin position="15"/>
        <end position="36"/>
    </location>
</feature>
<keyword evidence="1" id="KW-0812">Transmembrane</keyword>
<dbReference type="AlphaFoldDB" id="A0A9N8RSN5"/>
<keyword evidence="3" id="KW-1185">Reference proteome</keyword>
<feature type="transmembrane region" description="Helical" evidence="1">
    <location>
        <begin position="215"/>
        <end position="232"/>
    </location>
</feature>
<dbReference type="RefSeq" id="WP_228874303.1">
    <property type="nucleotide sequence ID" value="NZ_CAJQYZ010000001.1"/>
</dbReference>